<feature type="compositionally biased region" description="Pro residues" evidence="1">
    <location>
        <begin position="389"/>
        <end position="403"/>
    </location>
</feature>
<comment type="caution">
    <text evidence="2">The sequence shown here is derived from an EMBL/GenBank/DDBJ whole genome shotgun (WGS) entry which is preliminary data.</text>
</comment>
<feature type="compositionally biased region" description="Pro residues" evidence="1">
    <location>
        <begin position="253"/>
        <end position="278"/>
    </location>
</feature>
<dbReference type="Proteomes" id="UP000694300">
    <property type="component" value="Unassembled WGS sequence"/>
</dbReference>
<accession>A0ABS6UGS6</accession>
<feature type="compositionally biased region" description="Basic and acidic residues" evidence="1">
    <location>
        <begin position="523"/>
        <end position="535"/>
    </location>
</feature>
<evidence type="ECO:0000256" key="1">
    <source>
        <dbReference type="SAM" id="MobiDB-lite"/>
    </source>
</evidence>
<feature type="region of interest" description="Disordered" evidence="1">
    <location>
        <begin position="206"/>
        <end position="299"/>
    </location>
</feature>
<evidence type="ECO:0000313" key="2">
    <source>
        <dbReference type="EMBL" id="MBW0131446.1"/>
    </source>
</evidence>
<feature type="compositionally biased region" description="Basic and acidic residues" evidence="1">
    <location>
        <begin position="606"/>
        <end position="627"/>
    </location>
</feature>
<evidence type="ECO:0000313" key="3">
    <source>
        <dbReference type="Proteomes" id="UP000694300"/>
    </source>
</evidence>
<organism evidence="2 3">
    <name type="scientific">Pseudonocardia oceani</name>
    <dbReference type="NCBI Taxonomy" id="2792013"/>
    <lineage>
        <taxon>Bacteria</taxon>
        <taxon>Bacillati</taxon>
        <taxon>Actinomycetota</taxon>
        <taxon>Actinomycetes</taxon>
        <taxon>Pseudonocardiales</taxon>
        <taxon>Pseudonocardiaceae</taxon>
        <taxon>Pseudonocardia</taxon>
    </lineage>
</organism>
<dbReference type="RefSeq" id="WP_218596230.1">
    <property type="nucleotide sequence ID" value="NZ_JADQDF010000001.1"/>
</dbReference>
<feature type="compositionally biased region" description="Low complexity" evidence="1">
    <location>
        <begin position="315"/>
        <end position="324"/>
    </location>
</feature>
<reference evidence="2 3" key="1">
    <citation type="submission" date="2020-11" db="EMBL/GenBank/DDBJ databases">
        <title>Pseudonocardia abyssalis sp. nov. and Pseudonocardia oceani sp. nov., description and phylogenomic analysis of two novel actinomycetes isolated from the deep Southern Ocean.</title>
        <authorList>
            <person name="Parra J."/>
        </authorList>
    </citation>
    <scope>NUCLEOTIDE SEQUENCE [LARGE SCALE GENOMIC DNA]</scope>
    <source>
        <strain evidence="3">KRD185</strain>
    </source>
</reference>
<feature type="compositionally biased region" description="Basic and acidic residues" evidence="1">
    <location>
        <begin position="491"/>
        <end position="515"/>
    </location>
</feature>
<gene>
    <name evidence="2" type="ORF">I4I82_27745</name>
</gene>
<keyword evidence="3" id="KW-1185">Reference proteome</keyword>
<sequence>MTADARVGRRSTATGTFGTAAIRRRLAASRDFGPFDAEDLDPAVVDPGLLDFGSIRVPVPPEGSVTVEPTADGRLQAVHIALPGGRLSVSALAAPKSSGLWAELVAEIDSSLREGGARVRSFQGDWGRELHAQTGAALSVFVGVDGARWMLYGVATGPERHAGDLDAALRQMLKGTVVDRGRSPFPVRTVLPLTVPEELADVDVVDGSALGVPGPPPRRHDELPHHDDAPGYDDPLAEGAGSGPVRAPQCRPAVPPAHLPPAHLPPVGPGRPGPPPGGDRPGGDRPGAAPVPVRAPAPVVPRRIDAPTVVRPAVARPAAARSVPPVAPPAHPAPPVRPAAAAWSGASDPLGPDPLGSDPFRSDPLGAGPSSGGSWAEETRYTEAWSPQPRQPEPSPYDSPPYDSPSYGSTPARSTADPTQALPAARRDGPRDRPSETPVPLWAAPAGQPDDALGPDPTTALGLGSSGDRSADRYPVADSAETEWWPALDRSAPDRSGSDHRTADRYDGRPDDRGSDVAPTEIRPLRHEPLRHDPEPSGARPSSEPWSAADPWAAATPLHDDLSAPPAGYSGARDPGFDDSGLLGGHVGAPGHDDPLRPDPLSPDPLRPDPFRSDPVRPDPQRHDALRPEPPARSADDPAATQWWPALPPETPAADPGAGPYLADPYEDLSRHGRPREDRNGDRYGYGDRRAAPEVPRTGRRRRAEDTGTGPAVEATLDLAALVRERPGRRRSRYEPEAPPGEPTPARWESGGHSTRRSDDLRPSGRRRAPEDGVTDPLPRVTGSAADEGGAARPRRRRSVDVPPDPDWAPPSARGGRTIGSDDPGPGRHSRPR</sequence>
<dbReference type="EMBL" id="JADQDF010000001">
    <property type="protein sequence ID" value="MBW0131446.1"/>
    <property type="molecule type" value="Genomic_DNA"/>
</dbReference>
<feature type="compositionally biased region" description="Basic and acidic residues" evidence="1">
    <location>
        <begin position="668"/>
        <end position="692"/>
    </location>
</feature>
<dbReference type="InterPro" id="IPR022183">
    <property type="entry name" value="DUF3710"/>
</dbReference>
<feature type="compositionally biased region" description="Basic and acidic residues" evidence="1">
    <location>
        <begin position="425"/>
        <end position="435"/>
    </location>
</feature>
<protein>
    <submittedName>
        <fullName evidence="2">DUF3710 domain-containing protein</fullName>
    </submittedName>
</protein>
<feature type="compositionally biased region" description="Pro residues" evidence="1">
    <location>
        <begin position="325"/>
        <end position="337"/>
    </location>
</feature>
<name>A0ABS6UGS6_9PSEU</name>
<proteinExistence type="predicted"/>
<feature type="compositionally biased region" description="Basic and acidic residues" evidence="1">
    <location>
        <begin position="218"/>
        <end position="229"/>
    </location>
</feature>
<feature type="region of interest" description="Disordered" evidence="1">
    <location>
        <begin position="315"/>
        <end position="833"/>
    </location>
</feature>
<dbReference type="Pfam" id="PF12502">
    <property type="entry name" value="DUF3710"/>
    <property type="match status" value="1"/>
</dbReference>
<feature type="compositionally biased region" description="Low complexity" evidence="1">
    <location>
        <begin position="338"/>
        <end position="359"/>
    </location>
</feature>
<feature type="compositionally biased region" description="Basic and acidic residues" evidence="1">
    <location>
        <begin position="756"/>
        <end position="771"/>
    </location>
</feature>